<dbReference type="PANTHER" id="PTHR43685:SF2">
    <property type="entry name" value="GLYCOSYLTRANSFERASE 2-LIKE DOMAIN-CONTAINING PROTEIN"/>
    <property type="match status" value="1"/>
</dbReference>
<sequence length="352" mass="39174">MNRVPSVTIVIPVYNYGRYLRQCVESATRQQPGIDLEIIIVDDKSTDDSLDIANAIACGDSRVKIIRHLTNKGAITTYNDGLQAATGEFVALLSADDLLTPGALTRAATLLVAESSVGMVYGNAIRFGSELPTARTSGTEWIIWSGVDWLRARCRSGYNVISSPEVVMRTSTLRAIGGYRLDLPHAGDFEMWLRAAAVSDIGFLIGVDQAYYRDHAVNMNKQVFKSGTAHGKLIDLRQRWQSFEAVFSGAGHDLPERDQLFQTARRTVARHALDYANYAYARGFRDFPVDEYERFAHEVDAGVRDTKSGRALARRKRLGMTSLPLHPLWAPSAAALRLSELARRWRRRKVGV</sequence>
<dbReference type="AlphaFoldDB" id="A0A931BSD5"/>
<protein>
    <submittedName>
        <fullName evidence="2">Glycosyltransferase</fullName>
    </submittedName>
</protein>
<evidence type="ECO:0000313" key="2">
    <source>
        <dbReference type="EMBL" id="MBF9233909.1"/>
    </source>
</evidence>
<keyword evidence="3" id="KW-1185">Reference proteome</keyword>
<gene>
    <name evidence="2" type="ORF">I2H38_11025</name>
</gene>
<reference evidence="2" key="1">
    <citation type="submission" date="2020-11" db="EMBL/GenBank/DDBJ databases">
        <authorList>
            <person name="Kim M.K."/>
        </authorList>
    </citation>
    <scope>NUCLEOTIDE SEQUENCE</scope>
    <source>
        <strain evidence="2">BT350</strain>
    </source>
</reference>
<dbReference type="Proteomes" id="UP000599312">
    <property type="component" value="Unassembled WGS sequence"/>
</dbReference>
<organism evidence="2 3">
    <name type="scientific">Microvirga alba</name>
    <dbReference type="NCBI Taxonomy" id="2791025"/>
    <lineage>
        <taxon>Bacteria</taxon>
        <taxon>Pseudomonadati</taxon>
        <taxon>Pseudomonadota</taxon>
        <taxon>Alphaproteobacteria</taxon>
        <taxon>Hyphomicrobiales</taxon>
        <taxon>Methylobacteriaceae</taxon>
        <taxon>Microvirga</taxon>
    </lineage>
</organism>
<dbReference type="PANTHER" id="PTHR43685">
    <property type="entry name" value="GLYCOSYLTRANSFERASE"/>
    <property type="match status" value="1"/>
</dbReference>
<dbReference type="Pfam" id="PF00535">
    <property type="entry name" value="Glycos_transf_2"/>
    <property type="match status" value="1"/>
</dbReference>
<comment type="caution">
    <text evidence="2">The sequence shown here is derived from an EMBL/GenBank/DDBJ whole genome shotgun (WGS) entry which is preliminary data.</text>
</comment>
<dbReference type="Gene3D" id="3.90.550.10">
    <property type="entry name" value="Spore Coat Polysaccharide Biosynthesis Protein SpsA, Chain A"/>
    <property type="match status" value="1"/>
</dbReference>
<proteinExistence type="predicted"/>
<dbReference type="EMBL" id="JADQDO010000004">
    <property type="protein sequence ID" value="MBF9233909.1"/>
    <property type="molecule type" value="Genomic_DNA"/>
</dbReference>
<dbReference type="RefSeq" id="WP_196271891.1">
    <property type="nucleotide sequence ID" value="NZ_JADQDO010000004.1"/>
</dbReference>
<evidence type="ECO:0000259" key="1">
    <source>
        <dbReference type="Pfam" id="PF00535"/>
    </source>
</evidence>
<dbReference type="InterPro" id="IPR050834">
    <property type="entry name" value="Glycosyltransf_2"/>
</dbReference>
<name>A0A931BSD5_9HYPH</name>
<dbReference type="SUPFAM" id="SSF53448">
    <property type="entry name" value="Nucleotide-diphospho-sugar transferases"/>
    <property type="match status" value="1"/>
</dbReference>
<dbReference type="InterPro" id="IPR029044">
    <property type="entry name" value="Nucleotide-diphossugar_trans"/>
</dbReference>
<dbReference type="InterPro" id="IPR001173">
    <property type="entry name" value="Glyco_trans_2-like"/>
</dbReference>
<feature type="domain" description="Glycosyltransferase 2-like" evidence="1">
    <location>
        <begin position="8"/>
        <end position="139"/>
    </location>
</feature>
<accession>A0A931BSD5</accession>
<evidence type="ECO:0000313" key="3">
    <source>
        <dbReference type="Proteomes" id="UP000599312"/>
    </source>
</evidence>